<feature type="active site" description="Nucleophile" evidence="5">
    <location>
        <position position="199"/>
    </location>
</feature>
<comment type="caution">
    <text evidence="7">Lacks conserved residue(s) required for the propagation of feature annotation.</text>
</comment>
<gene>
    <name evidence="10" type="ORF">P5673_021308</name>
</gene>
<accession>A0AAD9Q8X7</accession>
<evidence type="ECO:0000256" key="4">
    <source>
        <dbReference type="ARBA" id="ARBA00023157"/>
    </source>
</evidence>
<dbReference type="FunFam" id="3.40.50.1820:FF:000033">
    <property type="entry name" value="Pancreatic triacylglycerol lipase"/>
    <property type="match status" value="1"/>
</dbReference>
<evidence type="ECO:0000256" key="5">
    <source>
        <dbReference type="PIRSR" id="PIRSR000865-1"/>
    </source>
</evidence>
<dbReference type="AlphaFoldDB" id="A0AAD9Q8X7"/>
<dbReference type="GO" id="GO:0046872">
    <property type="term" value="F:metal ion binding"/>
    <property type="evidence" value="ECO:0007669"/>
    <property type="project" value="UniProtKB-KW"/>
</dbReference>
<dbReference type="GO" id="GO:0005615">
    <property type="term" value="C:extracellular space"/>
    <property type="evidence" value="ECO:0007669"/>
    <property type="project" value="TreeGrafter"/>
</dbReference>
<protein>
    <submittedName>
        <fullName evidence="10">Pancreatic lipase-related protein 2</fullName>
    </submittedName>
</protein>
<comment type="caution">
    <text evidence="10">The sequence shown here is derived from an EMBL/GenBank/DDBJ whole genome shotgun (WGS) entry which is preliminary data.</text>
</comment>
<dbReference type="InterPro" id="IPR016272">
    <property type="entry name" value="Lipase_LIPH"/>
</dbReference>
<dbReference type="EMBL" id="JARQWQ010000054">
    <property type="protein sequence ID" value="KAK2556749.1"/>
    <property type="molecule type" value="Genomic_DNA"/>
</dbReference>
<name>A0AAD9Q8X7_ACRCE</name>
<dbReference type="PRINTS" id="PR00823">
    <property type="entry name" value="PANCLIPASE"/>
</dbReference>
<dbReference type="PRINTS" id="PR00821">
    <property type="entry name" value="TAGLIPASE"/>
</dbReference>
<evidence type="ECO:0000256" key="1">
    <source>
        <dbReference type="ARBA" id="ARBA00004613"/>
    </source>
</evidence>
<dbReference type="InterPro" id="IPR033906">
    <property type="entry name" value="Lipase_N"/>
</dbReference>
<dbReference type="PANTHER" id="PTHR11610">
    <property type="entry name" value="LIPASE"/>
    <property type="match status" value="1"/>
</dbReference>
<dbReference type="GO" id="GO:0016042">
    <property type="term" value="P:lipid catabolic process"/>
    <property type="evidence" value="ECO:0007669"/>
    <property type="project" value="TreeGrafter"/>
</dbReference>
<reference evidence="10" key="2">
    <citation type="journal article" date="2023" name="Science">
        <title>Genomic signatures of disease resistance in endangered staghorn corals.</title>
        <authorList>
            <person name="Vollmer S.V."/>
            <person name="Selwyn J.D."/>
            <person name="Despard B.A."/>
            <person name="Roesel C.L."/>
        </authorList>
    </citation>
    <scope>NUCLEOTIDE SEQUENCE</scope>
    <source>
        <strain evidence="10">K2</strain>
    </source>
</reference>
<dbReference type="CDD" id="cd00707">
    <property type="entry name" value="Pancreat_lipase_like"/>
    <property type="match status" value="1"/>
</dbReference>
<keyword evidence="4" id="KW-1015">Disulfide bond</keyword>
<feature type="domain" description="PLAT" evidence="9">
    <location>
        <begin position="389"/>
        <end position="479"/>
    </location>
</feature>
<feature type="binding site" evidence="6">
    <location>
        <position position="242"/>
    </location>
    <ligand>
        <name>Ca(2+)</name>
        <dbReference type="ChEBI" id="CHEBI:29108"/>
    </ligand>
</feature>
<evidence type="ECO:0000313" key="10">
    <source>
        <dbReference type="EMBL" id="KAK2556749.1"/>
    </source>
</evidence>
<dbReference type="PROSITE" id="PS50095">
    <property type="entry name" value="PLAT"/>
    <property type="match status" value="1"/>
</dbReference>
<dbReference type="PIRSF" id="PIRSF000865">
    <property type="entry name" value="Lipoprotein_lipase_LIPH"/>
    <property type="match status" value="1"/>
</dbReference>
<evidence type="ECO:0000256" key="8">
    <source>
        <dbReference type="RuleBase" id="RU004262"/>
    </source>
</evidence>
<dbReference type="Pfam" id="PF00151">
    <property type="entry name" value="Lipase"/>
    <property type="match status" value="1"/>
</dbReference>
<keyword evidence="3" id="KW-0964">Secreted</keyword>
<dbReference type="InterPro" id="IPR002331">
    <property type="entry name" value="Lipase_panc"/>
</dbReference>
<keyword evidence="11" id="KW-1185">Reference proteome</keyword>
<dbReference type="InterPro" id="IPR000734">
    <property type="entry name" value="TAG_lipase"/>
</dbReference>
<dbReference type="GO" id="GO:0004806">
    <property type="term" value="F:triacylglycerol lipase activity"/>
    <property type="evidence" value="ECO:0007669"/>
    <property type="project" value="InterPro"/>
</dbReference>
<comment type="subcellular location">
    <subcellularLocation>
        <location evidence="1">Secreted</location>
    </subcellularLocation>
</comment>
<sequence length="479" mass="52854">MEDVSYGKKNRRSIAAPNSALQSYQLQSELIKCKFNFKISFPLVSTAVTVCYDKYGCFSDDPPFDNLLMALPSHPDSIDTSFVLYTNTNALNTREILAGEYSSISNSSFNPMHKVALIIHGFTQSGKDDWVKEMAGELLKKEQMNVIVVDWGQGSSMSTPYQNAAGNARLIGVQVALLIDVLSQEFNVSLEKFHIVGHSLGAHVGGFAAEKLRENGKLIGRITGMDPAGPGFEIDNTAARLDQSDAMFVDIIHTDVREGLLDMDSFGLKRPCGHVDFYPNEGQHQPGCEATNVVANAVDSYLENGQVSFHWLFGCNHMKSIAYFTASINNACTMTAFPCDNWDDFREGKCFFCQGDCPQMGYGADSYRGAKPVNLFLTTEENLFCVGDHYFSVTLLSDEQTQPSAIFQMLDNTMKIKLSGVYGDVETYEKRSVNAGNSSFALSSSQDIGKLLSITLEFQGSGFYLNDVIVYSVADNKRY</sequence>
<feature type="binding site" evidence="6">
    <location>
        <position position="240"/>
    </location>
    <ligand>
        <name>Ca(2+)</name>
        <dbReference type="ChEBI" id="CHEBI:29108"/>
    </ligand>
</feature>
<dbReference type="Proteomes" id="UP001249851">
    <property type="component" value="Unassembled WGS sequence"/>
</dbReference>
<evidence type="ECO:0000256" key="3">
    <source>
        <dbReference type="ARBA" id="ARBA00022525"/>
    </source>
</evidence>
<evidence type="ECO:0000256" key="6">
    <source>
        <dbReference type="PIRSR" id="PIRSR000865-2"/>
    </source>
</evidence>
<evidence type="ECO:0000256" key="2">
    <source>
        <dbReference type="ARBA" id="ARBA00010701"/>
    </source>
</evidence>
<dbReference type="InterPro" id="IPR029058">
    <property type="entry name" value="AB_hydrolase_fold"/>
</dbReference>
<dbReference type="PANTHER" id="PTHR11610:SF181">
    <property type="entry name" value="INACTIVE PANCREATIC LIPASE-RELATED PROTEIN 1-LIKE"/>
    <property type="match status" value="1"/>
</dbReference>
<comment type="similarity">
    <text evidence="2 8">Belongs to the AB hydrolase superfamily. Lipase family.</text>
</comment>
<dbReference type="InterPro" id="IPR001024">
    <property type="entry name" value="PLAT/LH2_dom"/>
</dbReference>
<feature type="active site" description="Charge relay system" evidence="5">
    <location>
        <position position="226"/>
    </location>
</feature>
<organism evidence="10 11">
    <name type="scientific">Acropora cervicornis</name>
    <name type="common">Staghorn coral</name>
    <dbReference type="NCBI Taxonomy" id="6130"/>
    <lineage>
        <taxon>Eukaryota</taxon>
        <taxon>Metazoa</taxon>
        <taxon>Cnidaria</taxon>
        <taxon>Anthozoa</taxon>
        <taxon>Hexacorallia</taxon>
        <taxon>Scleractinia</taxon>
        <taxon>Astrocoeniina</taxon>
        <taxon>Acroporidae</taxon>
        <taxon>Acropora</taxon>
    </lineage>
</organism>
<feature type="binding site" evidence="6">
    <location>
        <position position="245"/>
    </location>
    <ligand>
        <name>Ca(2+)</name>
        <dbReference type="ChEBI" id="CHEBI:29108"/>
    </ligand>
</feature>
<keyword evidence="6" id="KW-0106">Calcium</keyword>
<keyword evidence="6" id="KW-0479">Metal-binding</keyword>
<feature type="active site" description="Charge relay system" evidence="5">
    <location>
        <position position="317"/>
    </location>
</feature>
<evidence type="ECO:0000313" key="11">
    <source>
        <dbReference type="Proteomes" id="UP001249851"/>
    </source>
</evidence>
<dbReference type="Gene3D" id="3.40.50.1820">
    <property type="entry name" value="alpha/beta hydrolase"/>
    <property type="match status" value="1"/>
</dbReference>
<evidence type="ECO:0000256" key="7">
    <source>
        <dbReference type="PROSITE-ProRule" id="PRU00152"/>
    </source>
</evidence>
<dbReference type="SUPFAM" id="SSF53474">
    <property type="entry name" value="alpha/beta-Hydrolases"/>
    <property type="match status" value="1"/>
</dbReference>
<proteinExistence type="inferred from homology"/>
<dbReference type="InterPro" id="IPR013818">
    <property type="entry name" value="Lipase"/>
</dbReference>
<reference evidence="10" key="1">
    <citation type="journal article" date="2023" name="G3 (Bethesda)">
        <title>Whole genome assembly and annotation of the endangered Caribbean coral Acropora cervicornis.</title>
        <authorList>
            <person name="Selwyn J.D."/>
            <person name="Vollmer S.V."/>
        </authorList>
    </citation>
    <scope>NUCLEOTIDE SEQUENCE</scope>
    <source>
        <strain evidence="10">K2</strain>
    </source>
</reference>
<evidence type="ECO:0000259" key="9">
    <source>
        <dbReference type="PROSITE" id="PS50095"/>
    </source>
</evidence>